<keyword evidence="1" id="KW-0472">Membrane</keyword>
<accession>A0A6B0URG2</accession>
<evidence type="ECO:0000313" key="2">
    <source>
        <dbReference type="EMBL" id="MXU92315.1"/>
    </source>
</evidence>
<protein>
    <submittedName>
        <fullName evidence="2">Uncharacterized protein</fullName>
    </submittedName>
</protein>
<name>A0A6B0URG2_IXORI</name>
<keyword evidence="1" id="KW-1133">Transmembrane helix</keyword>
<organism evidence="2">
    <name type="scientific">Ixodes ricinus</name>
    <name type="common">Common tick</name>
    <name type="synonym">Acarus ricinus</name>
    <dbReference type="NCBI Taxonomy" id="34613"/>
    <lineage>
        <taxon>Eukaryota</taxon>
        <taxon>Metazoa</taxon>
        <taxon>Ecdysozoa</taxon>
        <taxon>Arthropoda</taxon>
        <taxon>Chelicerata</taxon>
        <taxon>Arachnida</taxon>
        <taxon>Acari</taxon>
        <taxon>Parasitiformes</taxon>
        <taxon>Ixodida</taxon>
        <taxon>Ixodoidea</taxon>
        <taxon>Ixodidae</taxon>
        <taxon>Ixodinae</taxon>
        <taxon>Ixodes</taxon>
    </lineage>
</organism>
<evidence type="ECO:0000256" key="1">
    <source>
        <dbReference type="SAM" id="Phobius"/>
    </source>
</evidence>
<keyword evidence="1" id="KW-0812">Transmembrane</keyword>
<proteinExistence type="predicted"/>
<dbReference type="EMBL" id="GIFC01010232">
    <property type="protein sequence ID" value="MXU92315.1"/>
    <property type="molecule type" value="Transcribed_RNA"/>
</dbReference>
<dbReference type="AlphaFoldDB" id="A0A6B0URG2"/>
<sequence>MLWMLIKMASFYCYCFLKLFFVPSNAALYAGFLLYLRACFLLCFWLIAYCDYADKAYLDNHTLLHHGCNEPEIMIWSLRGKTAVLPVLYTCMLCWARIKKGLACKTLLSCFPFVDARYFSGKSCQKLFCDH</sequence>
<feature type="transmembrane region" description="Helical" evidence="1">
    <location>
        <begin position="26"/>
        <end position="48"/>
    </location>
</feature>
<reference evidence="2" key="1">
    <citation type="submission" date="2019-12" db="EMBL/GenBank/DDBJ databases">
        <title>An insight into the sialome of adult female Ixodes ricinus ticks feeding for 6 days.</title>
        <authorList>
            <person name="Perner J."/>
            <person name="Ribeiro J.M.C."/>
        </authorList>
    </citation>
    <scope>NUCLEOTIDE SEQUENCE</scope>
    <source>
        <strain evidence="2">Semi-engorged</strain>
        <tissue evidence="2">Salivary glands</tissue>
    </source>
</reference>